<feature type="signal peptide" evidence="1">
    <location>
        <begin position="1"/>
        <end position="36"/>
    </location>
</feature>
<keyword evidence="3" id="KW-1185">Reference proteome</keyword>
<evidence type="ECO:0000313" key="2">
    <source>
        <dbReference type="EMBL" id="SDD18275.1"/>
    </source>
</evidence>
<gene>
    <name evidence="2" type="ORF">SAMN05444580_103203</name>
</gene>
<dbReference type="RefSeq" id="WP_072843335.1">
    <property type="nucleotide sequence ID" value="NZ_FNAB01000003.1"/>
</dbReference>
<proteinExistence type="predicted"/>
<reference evidence="2 3" key="1">
    <citation type="submission" date="2016-10" db="EMBL/GenBank/DDBJ databases">
        <authorList>
            <person name="de Groot N.N."/>
        </authorList>
    </citation>
    <scope>NUCLEOTIDE SEQUENCE [LARGE SCALE GENOMIC DNA]</scope>
    <source>
        <strain evidence="2 3">JCM 11308</strain>
    </source>
</reference>
<keyword evidence="1" id="KW-0732">Signal</keyword>
<feature type="chain" id="PRO_5011741035" description="Secreted protein" evidence="1">
    <location>
        <begin position="37"/>
        <end position="171"/>
    </location>
</feature>
<accession>A0A1G6SQ17</accession>
<evidence type="ECO:0000313" key="3">
    <source>
        <dbReference type="Proteomes" id="UP000199417"/>
    </source>
</evidence>
<dbReference type="EMBL" id="FNAB01000003">
    <property type="protein sequence ID" value="SDD18275.1"/>
    <property type="molecule type" value="Genomic_DNA"/>
</dbReference>
<organism evidence="2 3">
    <name type="scientific">Rhodococcus tukisamuensis</name>
    <dbReference type="NCBI Taxonomy" id="168276"/>
    <lineage>
        <taxon>Bacteria</taxon>
        <taxon>Bacillati</taxon>
        <taxon>Actinomycetota</taxon>
        <taxon>Actinomycetes</taxon>
        <taxon>Mycobacteriales</taxon>
        <taxon>Nocardiaceae</taxon>
        <taxon>Rhodococcus</taxon>
    </lineage>
</organism>
<evidence type="ECO:0000256" key="1">
    <source>
        <dbReference type="SAM" id="SignalP"/>
    </source>
</evidence>
<dbReference type="AlphaFoldDB" id="A0A1G6SQ17"/>
<name>A0A1G6SQ17_9NOCA</name>
<evidence type="ECO:0008006" key="4">
    <source>
        <dbReference type="Google" id="ProtNLM"/>
    </source>
</evidence>
<protein>
    <recommendedName>
        <fullName evidence="4">Secreted protein</fullName>
    </recommendedName>
</protein>
<dbReference type="Proteomes" id="UP000199417">
    <property type="component" value="Unassembled WGS sequence"/>
</dbReference>
<sequence>MQTFTRKGLARVGGGVAVTAATVAAVAMAMPATAAAAPTVAPPTVVATSSGNSLTMKLTNPNTLLSLTGCQAFVVNAKDVPAVVSDPTKLLDPGVVVYPNVSNVLSLFGALPGMTVTNTVNDIPAGLYGVVGGCVSLLDVTHPVIDSPQVMQVGLLPGGSSDGSSSIPFGS</sequence>